<dbReference type="InterPro" id="IPR009000">
    <property type="entry name" value="Transl_B-barrel_sf"/>
</dbReference>
<dbReference type="HAMAP" id="MF_01325_B">
    <property type="entry name" value="Ribosomal_uL3_B"/>
    <property type="match status" value="1"/>
</dbReference>
<dbReference type="PATRIC" id="fig|1619042.3.peg.86"/>
<protein>
    <recommendedName>
        <fullName evidence="6 7">Large ribosomal subunit protein uL3</fullName>
    </recommendedName>
</protein>
<evidence type="ECO:0000256" key="6">
    <source>
        <dbReference type="ARBA" id="ARBA00035243"/>
    </source>
</evidence>
<dbReference type="PANTHER" id="PTHR11229:SF16">
    <property type="entry name" value="LARGE RIBOSOMAL SUBUNIT PROTEIN UL3C"/>
    <property type="match status" value="1"/>
</dbReference>
<keyword evidence="3 7" id="KW-0694">RNA-binding</keyword>
<comment type="subunit">
    <text evidence="7">Part of the 50S ribosomal subunit. Forms a cluster with proteins L14 and L19.</text>
</comment>
<dbReference type="GO" id="GO:0003735">
    <property type="term" value="F:structural constituent of ribosome"/>
    <property type="evidence" value="ECO:0007669"/>
    <property type="project" value="UniProtKB-UniRule"/>
</dbReference>
<name>A0A0G1P3P4_9BACT</name>
<keyword evidence="4 7" id="KW-0689">Ribosomal protein</keyword>
<comment type="similarity">
    <text evidence="1 7">Belongs to the universal ribosomal protein uL3 family.</text>
</comment>
<evidence type="ECO:0000256" key="2">
    <source>
        <dbReference type="ARBA" id="ARBA00022730"/>
    </source>
</evidence>
<comment type="caution">
    <text evidence="9">The sequence shown here is derived from an EMBL/GenBank/DDBJ whole genome shotgun (WGS) entry which is preliminary data.</text>
</comment>
<evidence type="ECO:0000256" key="5">
    <source>
        <dbReference type="ARBA" id="ARBA00023274"/>
    </source>
</evidence>
<accession>A0A0G1P3P4</accession>
<organism evidence="9 10">
    <name type="scientific">Candidatus Magasanikbacteria bacterium GW2011_GWA2_46_17</name>
    <dbReference type="NCBI Taxonomy" id="1619042"/>
    <lineage>
        <taxon>Bacteria</taxon>
        <taxon>Candidatus Magasanikiibacteriota</taxon>
    </lineage>
</organism>
<dbReference type="NCBIfam" id="TIGR03625">
    <property type="entry name" value="L3_bact"/>
    <property type="match status" value="1"/>
</dbReference>
<dbReference type="Proteomes" id="UP000034175">
    <property type="component" value="Unassembled WGS sequence"/>
</dbReference>
<dbReference type="Gene3D" id="2.40.30.10">
    <property type="entry name" value="Translation factors"/>
    <property type="match status" value="1"/>
</dbReference>
<evidence type="ECO:0000313" key="9">
    <source>
        <dbReference type="EMBL" id="KKU27356.1"/>
    </source>
</evidence>
<evidence type="ECO:0000256" key="8">
    <source>
        <dbReference type="SAM" id="MobiDB-lite"/>
    </source>
</evidence>
<dbReference type="GO" id="GO:0022625">
    <property type="term" value="C:cytosolic large ribosomal subunit"/>
    <property type="evidence" value="ECO:0007669"/>
    <property type="project" value="TreeGrafter"/>
</dbReference>
<keyword evidence="5 7" id="KW-0687">Ribonucleoprotein</keyword>
<sequence length="238" mass="25780">MIAIDMKFILGKKLGMTQVFTDNGEAVSVTRVEAGPCRITQVRDDKRNGKKAVQIGFGEMKEKQASKARLGHLRHLDIVRELREFYLNGSGAVERGDQITVDIFSAGDHVTVVGESKGKGFAGVVKRHHFRGGPASHGHKDNLRAPGSIGAGGVQRVFKGMRMAGRMGGDRVTVQNLQVVAVKPETNELLIKGAVPGGRNAILEIYSDGELKVSNHGKKEETAPQVTEEKSQTENKSE</sequence>
<dbReference type="AlphaFoldDB" id="A0A0G1P3P4"/>
<comment type="function">
    <text evidence="7">One of the primary rRNA binding proteins, it binds directly near the 3'-end of the 23S rRNA, where it nucleates assembly of the 50S subunit.</text>
</comment>
<reference evidence="9 10" key="1">
    <citation type="journal article" date="2015" name="Nature">
        <title>rRNA introns, odd ribosomes, and small enigmatic genomes across a large radiation of phyla.</title>
        <authorList>
            <person name="Brown C.T."/>
            <person name="Hug L.A."/>
            <person name="Thomas B.C."/>
            <person name="Sharon I."/>
            <person name="Castelle C.J."/>
            <person name="Singh A."/>
            <person name="Wilkins M.J."/>
            <person name="Williams K.H."/>
            <person name="Banfield J.F."/>
        </authorList>
    </citation>
    <scope>NUCLEOTIDE SEQUENCE [LARGE SCALE GENOMIC DNA]</scope>
</reference>
<feature type="region of interest" description="Disordered" evidence="8">
    <location>
        <begin position="212"/>
        <end position="238"/>
    </location>
</feature>
<evidence type="ECO:0000256" key="4">
    <source>
        <dbReference type="ARBA" id="ARBA00022980"/>
    </source>
</evidence>
<dbReference type="InterPro" id="IPR000597">
    <property type="entry name" value="Ribosomal_uL3"/>
</dbReference>
<evidence type="ECO:0000256" key="1">
    <source>
        <dbReference type="ARBA" id="ARBA00006540"/>
    </source>
</evidence>
<dbReference type="Pfam" id="PF00297">
    <property type="entry name" value="Ribosomal_L3"/>
    <property type="match status" value="1"/>
</dbReference>
<dbReference type="EMBL" id="LCMA01000001">
    <property type="protein sequence ID" value="KKU27356.1"/>
    <property type="molecule type" value="Genomic_DNA"/>
</dbReference>
<dbReference type="PANTHER" id="PTHR11229">
    <property type="entry name" value="50S RIBOSOMAL PROTEIN L3"/>
    <property type="match status" value="1"/>
</dbReference>
<proteinExistence type="inferred from homology"/>
<evidence type="ECO:0000256" key="3">
    <source>
        <dbReference type="ARBA" id="ARBA00022884"/>
    </source>
</evidence>
<gene>
    <name evidence="7" type="primary">rplC</name>
    <name evidence="9" type="ORF">UX39_C0001G0076</name>
</gene>
<dbReference type="SUPFAM" id="SSF50447">
    <property type="entry name" value="Translation proteins"/>
    <property type="match status" value="1"/>
</dbReference>
<dbReference type="Gene3D" id="3.30.160.810">
    <property type="match status" value="1"/>
</dbReference>
<dbReference type="GO" id="GO:0006412">
    <property type="term" value="P:translation"/>
    <property type="evidence" value="ECO:0007669"/>
    <property type="project" value="UniProtKB-UniRule"/>
</dbReference>
<dbReference type="GO" id="GO:0019843">
    <property type="term" value="F:rRNA binding"/>
    <property type="evidence" value="ECO:0007669"/>
    <property type="project" value="UniProtKB-UniRule"/>
</dbReference>
<dbReference type="InterPro" id="IPR019927">
    <property type="entry name" value="Ribosomal_uL3_bac/org-type"/>
</dbReference>
<evidence type="ECO:0000256" key="7">
    <source>
        <dbReference type="HAMAP-Rule" id="MF_01325"/>
    </source>
</evidence>
<keyword evidence="2 7" id="KW-0699">rRNA-binding</keyword>
<evidence type="ECO:0000313" key="10">
    <source>
        <dbReference type="Proteomes" id="UP000034175"/>
    </source>
</evidence>
<dbReference type="FunFam" id="2.40.30.10:FF:000004">
    <property type="entry name" value="50S ribosomal protein L3"/>
    <property type="match status" value="1"/>
</dbReference>